<feature type="signal peptide" evidence="1">
    <location>
        <begin position="1"/>
        <end position="20"/>
    </location>
</feature>
<keyword evidence="1" id="KW-0732">Signal</keyword>
<feature type="chain" id="PRO_5012420411" description="Defensin" evidence="1">
    <location>
        <begin position="21"/>
        <end position="84"/>
    </location>
</feature>
<evidence type="ECO:0000313" key="2">
    <source>
        <dbReference type="EMBL" id="MAA13645.1"/>
    </source>
</evidence>
<reference evidence="2" key="1">
    <citation type="journal article" date="2017" name="Parasit. Vectors">
        <title>Sialotranscriptomics of Rhipicephalus zambeziensis reveals intricate expression profiles of secretory proteins and suggests tight temporal transcriptional regulation during blood-feeding.</title>
        <authorList>
            <person name="de Castro M.H."/>
            <person name="de Klerk D."/>
            <person name="Pienaar R."/>
            <person name="Rees D.J.G."/>
            <person name="Mans B.J."/>
        </authorList>
    </citation>
    <scope>NUCLEOTIDE SEQUENCE</scope>
    <source>
        <tissue evidence="2">Salivary glands</tissue>
    </source>
</reference>
<sequence>MALSSYILIFTMIMDVAVLALDTHPIAPHCNHTSILHRICRGSCYRFPNGTYIGCRRHCLCIVQSRFGRPSTREGYCWPPPVGK</sequence>
<dbReference type="AlphaFoldDB" id="A0A224Y9Z2"/>
<accession>A0A224Y9Z2</accession>
<protein>
    <recommendedName>
        <fullName evidence="3">Defensin</fullName>
    </recommendedName>
</protein>
<evidence type="ECO:0000256" key="1">
    <source>
        <dbReference type="SAM" id="SignalP"/>
    </source>
</evidence>
<name>A0A224Y9Z2_9ACAR</name>
<proteinExistence type="predicted"/>
<evidence type="ECO:0008006" key="3">
    <source>
        <dbReference type="Google" id="ProtNLM"/>
    </source>
</evidence>
<organism evidence="2">
    <name type="scientific">Rhipicephalus zambeziensis</name>
    <dbReference type="NCBI Taxonomy" id="60191"/>
    <lineage>
        <taxon>Eukaryota</taxon>
        <taxon>Metazoa</taxon>
        <taxon>Ecdysozoa</taxon>
        <taxon>Arthropoda</taxon>
        <taxon>Chelicerata</taxon>
        <taxon>Arachnida</taxon>
        <taxon>Acari</taxon>
        <taxon>Parasitiformes</taxon>
        <taxon>Ixodida</taxon>
        <taxon>Ixodoidea</taxon>
        <taxon>Ixodidae</taxon>
        <taxon>Rhipicephalinae</taxon>
        <taxon>Rhipicephalus</taxon>
        <taxon>Rhipicephalus</taxon>
    </lineage>
</organism>
<dbReference type="EMBL" id="GFPF01002499">
    <property type="protein sequence ID" value="MAA13645.1"/>
    <property type="molecule type" value="Transcribed_RNA"/>
</dbReference>